<reference evidence="2" key="1">
    <citation type="submission" date="2024-04" db="EMBL/GenBank/DDBJ databases">
        <title>Salinicola lusitanus LLJ914,a marine bacterium isolated from the Okinawa Trough.</title>
        <authorList>
            <person name="Li J."/>
        </authorList>
    </citation>
    <scope>NUCLEOTIDE SEQUENCE [LARGE SCALE GENOMIC DNA]</scope>
</reference>
<dbReference type="Proteomes" id="UP001460270">
    <property type="component" value="Unassembled WGS sequence"/>
</dbReference>
<organism evidence="1 2">
    <name type="scientific">Mugilogobius chulae</name>
    <name type="common">yellowstripe goby</name>
    <dbReference type="NCBI Taxonomy" id="88201"/>
    <lineage>
        <taxon>Eukaryota</taxon>
        <taxon>Metazoa</taxon>
        <taxon>Chordata</taxon>
        <taxon>Craniata</taxon>
        <taxon>Vertebrata</taxon>
        <taxon>Euteleostomi</taxon>
        <taxon>Actinopterygii</taxon>
        <taxon>Neopterygii</taxon>
        <taxon>Teleostei</taxon>
        <taxon>Neoteleostei</taxon>
        <taxon>Acanthomorphata</taxon>
        <taxon>Gobiaria</taxon>
        <taxon>Gobiiformes</taxon>
        <taxon>Gobioidei</taxon>
        <taxon>Gobiidae</taxon>
        <taxon>Gobionellinae</taxon>
        <taxon>Mugilogobius</taxon>
    </lineage>
</organism>
<dbReference type="GO" id="GO:0006897">
    <property type="term" value="P:endocytosis"/>
    <property type="evidence" value="ECO:0007669"/>
    <property type="project" value="TreeGrafter"/>
</dbReference>
<comment type="caution">
    <text evidence="1">The sequence shown here is derived from an EMBL/GenBank/DDBJ whole genome shotgun (WGS) entry which is preliminary data.</text>
</comment>
<evidence type="ECO:0000313" key="1">
    <source>
        <dbReference type="EMBL" id="KAK7878937.1"/>
    </source>
</evidence>
<sequence length="203" mass="23096">MCVRRAAAQCLLELQKEALFLSTSELENMSSVCLRAFEGSCSSVRGAVSELLGSVLASALQPHTRTASHQDRYFKHVCVRSCYRRICAGVCAPASHQDRYFKHVCVCENCYRRICAGVCAPASHQDRELLQEDLCWRLRSSLTPDRYFKHVCVRESCYRRICAGVCAPASHQDRYFKHVCVRELLQEDLCWRLRSSLTPGQVL</sequence>
<keyword evidence="2" id="KW-1185">Reference proteome</keyword>
<accession>A0AAW0MIJ7</accession>
<dbReference type="GO" id="GO:0005829">
    <property type="term" value="C:cytosol"/>
    <property type="evidence" value="ECO:0007669"/>
    <property type="project" value="GOC"/>
</dbReference>
<dbReference type="PANTHER" id="PTHR21663:SF1">
    <property type="entry name" value="HEAT REPEAT-CONTAINING PROTEIN 5A"/>
    <property type="match status" value="1"/>
</dbReference>
<evidence type="ECO:0000313" key="2">
    <source>
        <dbReference type="Proteomes" id="UP001460270"/>
    </source>
</evidence>
<dbReference type="GO" id="GO:0005794">
    <property type="term" value="C:Golgi apparatus"/>
    <property type="evidence" value="ECO:0007669"/>
    <property type="project" value="TreeGrafter"/>
</dbReference>
<gene>
    <name evidence="1" type="ORF">WMY93_034220</name>
</gene>
<dbReference type="GO" id="GO:0030139">
    <property type="term" value="C:endocytic vesicle"/>
    <property type="evidence" value="ECO:0007669"/>
    <property type="project" value="TreeGrafter"/>
</dbReference>
<name>A0AAW0MIJ7_9GOBI</name>
<proteinExistence type="predicted"/>
<dbReference type="GO" id="GO:0016020">
    <property type="term" value="C:membrane"/>
    <property type="evidence" value="ECO:0007669"/>
    <property type="project" value="TreeGrafter"/>
</dbReference>
<dbReference type="GO" id="GO:0008104">
    <property type="term" value="P:intracellular protein localization"/>
    <property type="evidence" value="ECO:0007669"/>
    <property type="project" value="TreeGrafter"/>
</dbReference>
<dbReference type="GO" id="GO:0042147">
    <property type="term" value="P:retrograde transport, endosome to Golgi"/>
    <property type="evidence" value="ECO:0007669"/>
    <property type="project" value="TreeGrafter"/>
</dbReference>
<dbReference type="AlphaFoldDB" id="A0AAW0MIJ7"/>
<dbReference type="InterPro" id="IPR040108">
    <property type="entry name" value="Laa1/Sip1/HEATR5"/>
</dbReference>
<dbReference type="PANTHER" id="PTHR21663">
    <property type="entry name" value="HYPOTHETICAL HEAT DOMAIN-CONTAINING"/>
    <property type="match status" value="1"/>
</dbReference>
<protein>
    <submittedName>
        <fullName evidence="1">Uncharacterized protein</fullName>
    </submittedName>
</protein>
<dbReference type="EMBL" id="JBBPFD010000425">
    <property type="protein sequence ID" value="KAK7878937.1"/>
    <property type="molecule type" value="Genomic_DNA"/>
</dbReference>